<sequence>MSGWPRYRAVADHALLVSFGTEIGDEMSAQVLALDAGLAQFTPAGVIEWVPALVNLLVDFDPEATDHRTVQGEIERMLANPVRTDQQGQERIIEICYDAAFAPDLEAVADAAGMTTEEVIRTHRDAAFRVRMYGFAPGYAYMSGVPEAIRVPRKSAALRDVPAGSVIIAGPQCLVTTLTMPTGWSIIGRSPTPILRSDAEDPFLFDVGDHVRFARIDRDTYEARMAERGDG</sequence>
<keyword evidence="1" id="KW-0547">Nucleotide-binding</keyword>
<feature type="domain" description="Carboxyltransferase" evidence="4">
    <location>
        <begin position="5"/>
        <end position="205"/>
    </location>
</feature>
<dbReference type="SUPFAM" id="SSF160467">
    <property type="entry name" value="PH0987 N-terminal domain-like"/>
    <property type="match status" value="1"/>
</dbReference>
<evidence type="ECO:0000256" key="3">
    <source>
        <dbReference type="ARBA" id="ARBA00022840"/>
    </source>
</evidence>
<dbReference type="AlphaFoldDB" id="A3VFU3"/>
<evidence type="ECO:0000256" key="2">
    <source>
        <dbReference type="ARBA" id="ARBA00022801"/>
    </source>
</evidence>
<evidence type="ECO:0000256" key="1">
    <source>
        <dbReference type="ARBA" id="ARBA00022741"/>
    </source>
</evidence>
<dbReference type="Pfam" id="PF02682">
    <property type="entry name" value="CT_C_D"/>
    <property type="match status" value="1"/>
</dbReference>
<dbReference type="Gene3D" id="3.30.1360.40">
    <property type="match status" value="1"/>
</dbReference>
<reference evidence="5 6" key="1">
    <citation type="journal article" date="2010" name="J. Bacteriol.">
        <title>Genome sequences of Pelagibaca bermudensis HTCC2601T and Maritimibacter alkaliphilus HTCC2654T, the type strains of two marine Roseobacter genera.</title>
        <authorList>
            <person name="Thrash J.C."/>
            <person name="Cho J.C."/>
            <person name="Ferriera S."/>
            <person name="Johnson J."/>
            <person name="Vergin K.L."/>
            <person name="Giovannoni S.J."/>
        </authorList>
    </citation>
    <scope>NUCLEOTIDE SEQUENCE [LARGE SCALE GENOMIC DNA]</scope>
    <source>
        <strain evidence="5 6">HTCC2654</strain>
    </source>
</reference>
<dbReference type="RefSeq" id="WP_008329852.1">
    <property type="nucleotide sequence ID" value="NZ_CH902578.1"/>
</dbReference>
<evidence type="ECO:0000313" key="6">
    <source>
        <dbReference type="Proteomes" id="UP000002931"/>
    </source>
</evidence>
<dbReference type="Proteomes" id="UP000002931">
    <property type="component" value="Unassembled WGS sequence"/>
</dbReference>
<evidence type="ECO:0000313" key="5">
    <source>
        <dbReference type="EMBL" id="EAQ12719.1"/>
    </source>
</evidence>
<dbReference type="PANTHER" id="PTHR34698">
    <property type="entry name" value="5-OXOPROLINASE SUBUNIT B"/>
    <property type="match status" value="1"/>
</dbReference>
<keyword evidence="3" id="KW-0067">ATP-binding</keyword>
<dbReference type="HOGENOM" id="CLU_020207_1_0_5"/>
<gene>
    <name evidence="5" type="ORF">RB2654_06404</name>
</gene>
<dbReference type="Gene3D" id="2.40.100.10">
    <property type="entry name" value="Cyclophilin-like"/>
    <property type="match status" value="1"/>
</dbReference>
<dbReference type="SUPFAM" id="SSF50891">
    <property type="entry name" value="Cyclophilin-like"/>
    <property type="match status" value="1"/>
</dbReference>
<dbReference type="InterPro" id="IPR003833">
    <property type="entry name" value="CT_C_D"/>
</dbReference>
<keyword evidence="6" id="KW-1185">Reference proteome</keyword>
<evidence type="ECO:0000259" key="4">
    <source>
        <dbReference type="SMART" id="SM00796"/>
    </source>
</evidence>
<organism evidence="5 6">
    <name type="scientific">Maritimibacter alkaliphilus HTCC2654</name>
    <dbReference type="NCBI Taxonomy" id="314271"/>
    <lineage>
        <taxon>Bacteria</taxon>
        <taxon>Pseudomonadati</taxon>
        <taxon>Pseudomonadota</taxon>
        <taxon>Alphaproteobacteria</taxon>
        <taxon>Rhodobacterales</taxon>
        <taxon>Roseobacteraceae</taxon>
        <taxon>Maritimibacter</taxon>
    </lineage>
</organism>
<dbReference type="STRING" id="314271.RB2654_06404"/>
<name>A3VFU3_9RHOB</name>
<dbReference type="InterPro" id="IPR010016">
    <property type="entry name" value="PxpB"/>
</dbReference>
<dbReference type="InterPro" id="IPR029000">
    <property type="entry name" value="Cyclophilin-like_dom_sf"/>
</dbReference>
<dbReference type="GO" id="GO:0016787">
    <property type="term" value="F:hydrolase activity"/>
    <property type="evidence" value="ECO:0007669"/>
    <property type="project" value="UniProtKB-KW"/>
</dbReference>
<keyword evidence="2" id="KW-0378">Hydrolase</keyword>
<dbReference type="EMBL" id="AAMT01000007">
    <property type="protein sequence ID" value="EAQ12719.1"/>
    <property type="molecule type" value="Genomic_DNA"/>
</dbReference>
<accession>A3VFU3</accession>
<dbReference type="eggNOG" id="COG2049">
    <property type="taxonomic scope" value="Bacteria"/>
</dbReference>
<dbReference type="PANTHER" id="PTHR34698:SF2">
    <property type="entry name" value="5-OXOPROLINASE SUBUNIT B"/>
    <property type="match status" value="1"/>
</dbReference>
<dbReference type="GO" id="GO:0005524">
    <property type="term" value="F:ATP binding"/>
    <property type="evidence" value="ECO:0007669"/>
    <property type="project" value="UniProtKB-KW"/>
</dbReference>
<dbReference type="SMART" id="SM00796">
    <property type="entry name" value="AHS1"/>
    <property type="match status" value="1"/>
</dbReference>
<comment type="caution">
    <text evidence="5">The sequence shown here is derived from an EMBL/GenBank/DDBJ whole genome shotgun (WGS) entry which is preliminary data.</text>
</comment>
<proteinExistence type="predicted"/>
<protein>
    <recommendedName>
        <fullName evidence="4">Carboxyltransferase domain-containing protein</fullName>
    </recommendedName>
</protein>